<dbReference type="PANTHER" id="PTHR44013:SF1">
    <property type="entry name" value="ZINC-TYPE ALCOHOL DEHYDROGENASE-LIKE PROTEIN C16A3.02C"/>
    <property type="match status" value="1"/>
</dbReference>
<evidence type="ECO:0000313" key="3">
    <source>
        <dbReference type="Proteomes" id="UP000632138"/>
    </source>
</evidence>
<gene>
    <name evidence="2" type="ORF">JIG36_23260</name>
</gene>
<dbReference type="RefSeq" id="WP_203378482.1">
    <property type="nucleotide sequence ID" value="NZ_JAENHP010000007.1"/>
</dbReference>
<dbReference type="SUPFAM" id="SSF51735">
    <property type="entry name" value="NAD(P)-binding Rossmann-fold domains"/>
    <property type="match status" value="1"/>
</dbReference>
<evidence type="ECO:0000313" key="2">
    <source>
        <dbReference type="EMBL" id="MBM2618479.1"/>
    </source>
</evidence>
<dbReference type="CDD" id="cd08267">
    <property type="entry name" value="MDR1"/>
    <property type="match status" value="1"/>
</dbReference>
<protein>
    <submittedName>
        <fullName evidence="2">NAD(P)-dependent alcohol dehydrogenase</fullName>
    </submittedName>
</protein>
<dbReference type="InterPro" id="IPR013154">
    <property type="entry name" value="ADH-like_N"/>
</dbReference>
<accession>A0ABS2AF72</accession>
<dbReference type="SUPFAM" id="SSF50129">
    <property type="entry name" value="GroES-like"/>
    <property type="match status" value="1"/>
</dbReference>
<organism evidence="2 3">
    <name type="scientific">Paractinoplanes ovalisporus</name>
    <dbReference type="NCBI Taxonomy" id="2810368"/>
    <lineage>
        <taxon>Bacteria</taxon>
        <taxon>Bacillati</taxon>
        <taxon>Actinomycetota</taxon>
        <taxon>Actinomycetes</taxon>
        <taxon>Micromonosporales</taxon>
        <taxon>Micromonosporaceae</taxon>
        <taxon>Paractinoplanes</taxon>
    </lineage>
</organism>
<dbReference type="SMART" id="SM00829">
    <property type="entry name" value="PKS_ER"/>
    <property type="match status" value="1"/>
</dbReference>
<sequence length="311" mass="32254">MKAIVHNIYGDADVLHVAEVPTPTPKPTEVLVRVMAAGVDRGAWHAMTGLPLVSRLGFGLPRPRNGTPGLDLAGVVEAVGEQVTDFKPGDEVFGSGSSSWAEFARAKPARLVHKPAHLTFPQAAVIPTSGATALHMLTPSTVDDSKVLVIGAGGGVGSFTVLLAKARGAHVTAVCSTAKTDAVRGFGADNIIDYTREPLTGSYDLIVDIAGNRPLSTLRALLKPTGTLSIAGGENGGRFFGGLERNLHAFAIAPFVKHKLRAPIVITKRDDLKALTGIASPLGSTYPLAEAPTAMHQLATGQIAGKAALTM</sequence>
<dbReference type="InterPro" id="IPR020843">
    <property type="entry name" value="ER"/>
</dbReference>
<dbReference type="InterPro" id="IPR036291">
    <property type="entry name" value="NAD(P)-bd_dom_sf"/>
</dbReference>
<dbReference type="EMBL" id="JAENHP010000007">
    <property type="protein sequence ID" value="MBM2618479.1"/>
    <property type="molecule type" value="Genomic_DNA"/>
</dbReference>
<name>A0ABS2AF72_9ACTN</name>
<proteinExistence type="predicted"/>
<dbReference type="InterPro" id="IPR011032">
    <property type="entry name" value="GroES-like_sf"/>
</dbReference>
<dbReference type="InterPro" id="IPR013149">
    <property type="entry name" value="ADH-like_C"/>
</dbReference>
<dbReference type="Gene3D" id="3.90.180.10">
    <property type="entry name" value="Medium-chain alcohol dehydrogenases, catalytic domain"/>
    <property type="match status" value="1"/>
</dbReference>
<dbReference type="Proteomes" id="UP000632138">
    <property type="component" value="Unassembled WGS sequence"/>
</dbReference>
<comment type="caution">
    <text evidence="2">The sequence shown here is derived from an EMBL/GenBank/DDBJ whole genome shotgun (WGS) entry which is preliminary data.</text>
</comment>
<dbReference type="Pfam" id="PF08240">
    <property type="entry name" value="ADH_N"/>
    <property type="match status" value="1"/>
</dbReference>
<dbReference type="PANTHER" id="PTHR44013">
    <property type="entry name" value="ZINC-TYPE ALCOHOL DEHYDROGENASE-LIKE PROTEIN C16A3.02C"/>
    <property type="match status" value="1"/>
</dbReference>
<dbReference type="Pfam" id="PF00107">
    <property type="entry name" value="ADH_zinc_N"/>
    <property type="match status" value="1"/>
</dbReference>
<dbReference type="InterPro" id="IPR052733">
    <property type="entry name" value="Chloroplast_QOR"/>
</dbReference>
<keyword evidence="3" id="KW-1185">Reference proteome</keyword>
<evidence type="ECO:0000259" key="1">
    <source>
        <dbReference type="SMART" id="SM00829"/>
    </source>
</evidence>
<feature type="domain" description="Enoyl reductase (ER)" evidence="1">
    <location>
        <begin position="10"/>
        <end position="309"/>
    </location>
</feature>
<dbReference type="Gene3D" id="3.40.50.720">
    <property type="entry name" value="NAD(P)-binding Rossmann-like Domain"/>
    <property type="match status" value="1"/>
</dbReference>
<reference evidence="2 3" key="1">
    <citation type="submission" date="2021-01" db="EMBL/GenBank/DDBJ databases">
        <title>Actinoplanes sp. nov. LDG1-06 isolated from lichen.</title>
        <authorList>
            <person name="Saeng-In P."/>
            <person name="Phongsopitanun W."/>
            <person name="Kanchanasin P."/>
            <person name="Yuki M."/>
            <person name="Kudo T."/>
            <person name="Ohkuma M."/>
            <person name="Tanasupawat S."/>
        </authorList>
    </citation>
    <scope>NUCLEOTIDE SEQUENCE [LARGE SCALE GENOMIC DNA]</scope>
    <source>
        <strain evidence="2 3">LDG1-06</strain>
    </source>
</reference>